<evidence type="ECO:0000313" key="6">
    <source>
        <dbReference type="EMBL" id="GAB0058804.1"/>
    </source>
</evidence>
<evidence type="ECO:0000259" key="4">
    <source>
        <dbReference type="Pfam" id="PF00669"/>
    </source>
</evidence>
<keyword evidence="6" id="KW-0282">Flagellum</keyword>
<dbReference type="PANTHER" id="PTHR42792">
    <property type="entry name" value="FLAGELLIN"/>
    <property type="match status" value="1"/>
</dbReference>
<dbReference type="Pfam" id="PF00700">
    <property type="entry name" value="Flagellin_C"/>
    <property type="match status" value="1"/>
</dbReference>
<keyword evidence="6" id="KW-0966">Cell projection</keyword>
<dbReference type="Proteomes" id="UP001628193">
    <property type="component" value="Unassembled WGS sequence"/>
</dbReference>
<dbReference type="PANTHER" id="PTHR42792:SF2">
    <property type="entry name" value="FLAGELLIN"/>
    <property type="match status" value="1"/>
</dbReference>
<dbReference type="RefSeq" id="WP_420906527.1">
    <property type="nucleotide sequence ID" value="NZ_BAAFGK010000005.1"/>
</dbReference>
<evidence type="ECO:0000256" key="3">
    <source>
        <dbReference type="RuleBase" id="RU362073"/>
    </source>
</evidence>
<reference evidence="6 7" key="1">
    <citation type="submission" date="2024-05" db="EMBL/GenBank/DDBJ databases">
        <authorList>
            <consortium name="Candidatus Magnetaquicoccaceae bacterium FCR-1 genome sequencing consortium"/>
            <person name="Shimoshige H."/>
            <person name="Shimamura S."/>
            <person name="Taoka A."/>
            <person name="Kobayashi H."/>
            <person name="Maekawa T."/>
        </authorList>
    </citation>
    <scope>NUCLEOTIDE SEQUENCE [LARGE SCALE GENOMIC DNA]</scope>
    <source>
        <strain evidence="6 7">FCR-1</strain>
    </source>
</reference>
<feature type="domain" description="Flagellin N-terminal" evidence="4">
    <location>
        <begin position="5"/>
        <end position="140"/>
    </location>
</feature>
<evidence type="ECO:0000256" key="1">
    <source>
        <dbReference type="ARBA" id="ARBA00005709"/>
    </source>
</evidence>
<name>A0ABQ0CD58_9PROT</name>
<dbReference type="PRINTS" id="PR00207">
    <property type="entry name" value="FLAGELLIN"/>
</dbReference>
<comment type="similarity">
    <text evidence="1 3">Belongs to the bacterial flagellin family.</text>
</comment>
<sequence length="280" mass="29630">MSLSINTNLASLNAQRKLTGTTNVLSTTFQRLSSGLRINSAKDDAAGLTIATRMTAQIRGINQAMRNANDGISMMQVAEGALDETSNALQRIRELSVQAANDTLVGADRLAIQDEINQLLNEIDRIAVHTEFNNQVLLSGGWETAKVFQVGAEAGQMISMTVDRTTTTSLLSMTAVGAAGAINVSTQASANATIARIDRALDSVSDIRANLGAFQNRFEAVIANLGNVSENTSASRSRIMDADIAAESANLTRNSILQQAGTAILAQANQQPSIALQLLK</sequence>
<accession>A0ABQ0CD58</accession>
<keyword evidence="6" id="KW-0969">Cilium</keyword>
<keyword evidence="7" id="KW-1185">Reference proteome</keyword>
<dbReference type="Gene3D" id="1.20.1330.10">
    <property type="entry name" value="f41 fragment of flagellin, N-terminal domain"/>
    <property type="match status" value="1"/>
</dbReference>
<comment type="function">
    <text evidence="3">Flagellin is the subunit protein which polymerizes to form the filaments of bacterial flagella.</text>
</comment>
<evidence type="ECO:0000256" key="2">
    <source>
        <dbReference type="ARBA" id="ARBA00023143"/>
    </source>
</evidence>
<dbReference type="InterPro" id="IPR042187">
    <property type="entry name" value="Flagellin_C_sub2"/>
</dbReference>
<reference evidence="6 7" key="2">
    <citation type="submission" date="2024-09" db="EMBL/GenBank/DDBJ databases">
        <title>Draft genome sequence of Candidatus Magnetaquicoccaceae bacterium FCR-1.</title>
        <authorList>
            <person name="Shimoshige H."/>
            <person name="Shimamura S."/>
            <person name="Taoka A."/>
            <person name="Kobayashi H."/>
            <person name="Maekawa T."/>
        </authorList>
    </citation>
    <scope>NUCLEOTIDE SEQUENCE [LARGE SCALE GENOMIC DNA]</scope>
    <source>
        <strain evidence="6 7">FCR-1</strain>
    </source>
</reference>
<comment type="caution">
    <text evidence="6">The sequence shown here is derived from an EMBL/GenBank/DDBJ whole genome shotgun (WGS) entry which is preliminary data.</text>
</comment>
<evidence type="ECO:0000313" key="7">
    <source>
        <dbReference type="Proteomes" id="UP001628193"/>
    </source>
</evidence>
<feature type="domain" description="Flagellin C-terminal" evidence="5">
    <location>
        <begin position="195"/>
        <end position="279"/>
    </location>
</feature>
<evidence type="ECO:0000259" key="5">
    <source>
        <dbReference type="Pfam" id="PF00700"/>
    </source>
</evidence>
<dbReference type="SUPFAM" id="SSF64518">
    <property type="entry name" value="Phase 1 flagellin"/>
    <property type="match status" value="1"/>
</dbReference>
<keyword evidence="3" id="KW-0964">Secreted</keyword>
<comment type="subcellular location">
    <subcellularLocation>
        <location evidence="3">Secreted</location>
    </subcellularLocation>
    <subcellularLocation>
        <location evidence="3">Bacterial flagellum</location>
    </subcellularLocation>
</comment>
<dbReference type="InterPro" id="IPR001029">
    <property type="entry name" value="Flagellin_N"/>
</dbReference>
<keyword evidence="2 3" id="KW-0975">Bacterial flagellum</keyword>
<organism evidence="6 7">
    <name type="scientific">Candidatus Magnetaquiglobus chichijimensis</name>
    <dbReference type="NCBI Taxonomy" id="3141448"/>
    <lineage>
        <taxon>Bacteria</taxon>
        <taxon>Pseudomonadati</taxon>
        <taxon>Pseudomonadota</taxon>
        <taxon>Magnetococcia</taxon>
        <taxon>Magnetococcales</taxon>
        <taxon>Candidatus Magnetaquicoccaceae</taxon>
        <taxon>Candidatus Magnetaquiglobus</taxon>
    </lineage>
</organism>
<proteinExistence type="inferred from homology"/>
<dbReference type="Gene3D" id="6.10.10.10">
    <property type="entry name" value="Flagellar export chaperone, C-terminal domain"/>
    <property type="match status" value="1"/>
</dbReference>
<gene>
    <name evidence="6" type="primary">hag_11</name>
    <name evidence="6" type="ORF">SIID45300_03161</name>
</gene>
<dbReference type="InterPro" id="IPR001492">
    <property type="entry name" value="Flagellin"/>
</dbReference>
<protein>
    <recommendedName>
        <fullName evidence="3">Flagellin</fullName>
    </recommendedName>
</protein>
<dbReference type="InterPro" id="IPR046358">
    <property type="entry name" value="Flagellin_C"/>
</dbReference>
<dbReference type="Pfam" id="PF00669">
    <property type="entry name" value="Flagellin_N"/>
    <property type="match status" value="1"/>
</dbReference>
<dbReference type="EMBL" id="BAAFGK010000005">
    <property type="protein sequence ID" value="GAB0058804.1"/>
    <property type="molecule type" value="Genomic_DNA"/>
</dbReference>